<feature type="compositionally biased region" description="Polar residues" evidence="1">
    <location>
        <begin position="427"/>
        <end position="488"/>
    </location>
</feature>
<comment type="caution">
    <text evidence="2">The sequence shown here is derived from an EMBL/GenBank/DDBJ whole genome shotgun (WGS) entry which is preliminary data.</text>
</comment>
<feature type="compositionally biased region" description="Polar residues" evidence="1">
    <location>
        <begin position="602"/>
        <end position="623"/>
    </location>
</feature>
<feature type="compositionally biased region" description="Low complexity" evidence="1">
    <location>
        <begin position="1"/>
        <end position="13"/>
    </location>
</feature>
<dbReference type="Pfam" id="PF08624">
    <property type="entry name" value="CRC_subunit"/>
    <property type="match status" value="1"/>
</dbReference>
<evidence type="ECO:0000313" key="2">
    <source>
        <dbReference type="EMBL" id="CAF9910557.1"/>
    </source>
</evidence>
<dbReference type="OrthoDB" id="5598844at2759"/>
<dbReference type="EMBL" id="CAJPDS010000009">
    <property type="protein sequence ID" value="CAF9910557.1"/>
    <property type="molecule type" value="Genomic_DNA"/>
</dbReference>
<feature type="region of interest" description="Disordered" evidence="1">
    <location>
        <begin position="360"/>
        <end position="384"/>
    </location>
</feature>
<gene>
    <name evidence="2" type="ORF">HETSPECPRED_010099</name>
</gene>
<feature type="compositionally biased region" description="Low complexity" evidence="1">
    <location>
        <begin position="95"/>
        <end position="106"/>
    </location>
</feature>
<protein>
    <recommendedName>
        <fullName evidence="4">RSC complex subunit Rsc7</fullName>
    </recommendedName>
</protein>
<evidence type="ECO:0000256" key="1">
    <source>
        <dbReference type="SAM" id="MobiDB-lite"/>
    </source>
</evidence>
<organism evidence="2 3">
    <name type="scientific">Heterodermia speciosa</name>
    <dbReference type="NCBI Taxonomy" id="116794"/>
    <lineage>
        <taxon>Eukaryota</taxon>
        <taxon>Fungi</taxon>
        <taxon>Dikarya</taxon>
        <taxon>Ascomycota</taxon>
        <taxon>Pezizomycotina</taxon>
        <taxon>Lecanoromycetes</taxon>
        <taxon>OSLEUM clade</taxon>
        <taxon>Lecanoromycetidae</taxon>
        <taxon>Caliciales</taxon>
        <taxon>Physciaceae</taxon>
        <taxon>Heterodermia</taxon>
    </lineage>
</organism>
<feature type="compositionally biased region" description="Low complexity" evidence="1">
    <location>
        <begin position="634"/>
        <end position="644"/>
    </location>
</feature>
<feature type="compositionally biased region" description="Low complexity" evidence="1">
    <location>
        <begin position="20"/>
        <end position="34"/>
    </location>
</feature>
<evidence type="ECO:0000313" key="3">
    <source>
        <dbReference type="Proteomes" id="UP000664521"/>
    </source>
</evidence>
<dbReference type="Proteomes" id="UP000664521">
    <property type="component" value="Unassembled WGS sequence"/>
</dbReference>
<feature type="compositionally biased region" description="Polar residues" evidence="1">
    <location>
        <begin position="80"/>
        <end position="94"/>
    </location>
</feature>
<feature type="compositionally biased region" description="Basic and acidic residues" evidence="1">
    <location>
        <begin position="147"/>
        <end position="160"/>
    </location>
</feature>
<dbReference type="AlphaFoldDB" id="A0A8H3ER08"/>
<feature type="region of interest" description="Disordered" evidence="1">
    <location>
        <begin position="1"/>
        <end position="164"/>
    </location>
</feature>
<evidence type="ECO:0008006" key="4">
    <source>
        <dbReference type="Google" id="ProtNLM"/>
    </source>
</evidence>
<accession>A0A8H3ER08</accession>
<keyword evidence="3" id="KW-1185">Reference proteome</keyword>
<reference evidence="2" key="1">
    <citation type="submission" date="2021-03" db="EMBL/GenBank/DDBJ databases">
        <authorList>
            <person name="Tagirdzhanova G."/>
        </authorList>
    </citation>
    <scope>NUCLEOTIDE SEQUENCE</scope>
</reference>
<dbReference type="InterPro" id="IPR013933">
    <property type="entry name" value="CRC_Rsc7/Swp82"/>
</dbReference>
<feature type="compositionally biased region" description="Low complexity" evidence="1">
    <location>
        <begin position="538"/>
        <end position="581"/>
    </location>
</feature>
<name>A0A8H3ER08_9LECA</name>
<sequence>MGGSIIDGSGTIDPAALNTPVSALPNSSASNAPKAHPRGIKRSRSPEQITDVPFDDAEETDDKPRKRGRPPKTKGGGVSESPTQVPQTLPSQIRTPQQQTQSLPQQANNSPSQASPPKATPTKTVLKALPTVRDHTTDQLSPDGDEYIPREHDEAGEKKVSSMGHPLEGRQYKCRTFYVPNRGEKLFMLATECARVLNYRDSYLLFNKNRSLYKIIASQPEKDDLISQEILPYSYRSRQIAIVTAKSMFRQFGSRVIQDGRRVRDDYWEAKARKQGFTEEDAAGEKRPGAAKARDAAAAEAVQNAGVAGLGHPDIIYGSGPLDHTGQPQNLQPAMGSHMPATLAPLPMIIPSDDRGLRDYGTGGTPRPRQEMTGPPYQDRTQPTSPAEIMHQASTTSELNKTFNEQRKHRGNLLIESWHRPHDVPVSTPQQPLESSPVTSQSLQSPQAPRTMINTGQHSLLQHQPSQMMSPQAYSQQPHPGNPHSQSPRGVHQGMRPEQLQQRSSALSYPPGPTGQGSPYGYPQSSNAWGQPPPQPQQSPISSQHNLSQYSPSHQQSAHPPQSPHQPSQLHHSQSSGSVHSGMAYQNMPGMNNPSYPAMRSMYQQPSPAPQQYMQPTTGSQQTGMPGWAPPPQQGQQSGWPHGY</sequence>
<proteinExistence type="predicted"/>
<feature type="region of interest" description="Disordered" evidence="1">
    <location>
        <begin position="422"/>
        <end position="644"/>
    </location>
</feature>